<organism evidence="1 2">
    <name type="scientific">Haloactinomyces albus</name>
    <dbReference type="NCBI Taxonomy" id="1352928"/>
    <lineage>
        <taxon>Bacteria</taxon>
        <taxon>Bacillati</taxon>
        <taxon>Actinomycetota</taxon>
        <taxon>Actinomycetes</taxon>
        <taxon>Actinopolysporales</taxon>
        <taxon>Actinopolysporaceae</taxon>
        <taxon>Haloactinomyces</taxon>
    </lineage>
</organism>
<dbReference type="RefSeq" id="WP_310278061.1">
    <property type="nucleotide sequence ID" value="NZ_JAVDXW010000001.1"/>
</dbReference>
<comment type="caution">
    <text evidence="1">The sequence shown here is derived from an EMBL/GenBank/DDBJ whole genome shotgun (WGS) entry which is preliminary data.</text>
</comment>
<evidence type="ECO:0000313" key="2">
    <source>
        <dbReference type="Proteomes" id="UP001180845"/>
    </source>
</evidence>
<accession>A0AAE3ZGF2</accession>
<gene>
    <name evidence="1" type="ORF">JOF55_004563</name>
</gene>
<protein>
    <submittedName>
        <fullName evidence="1">Uncharacterized protein</fullName>
    </submittedName>
</protein>
<evidence type="ECO:0000313" key="1">
    <source>
        <dbReference type="EMBL" id="MDR7304382.1"/>
    </source>
</evidence>
<dbReference type="AlphaFoldDB" id="A0AAE3ZGF2"/>
<keyword evidence="2" id="KW-1185">Reference proteome</keyword>
<sequence length="63" mass="6747">MTEVLRRPVGAVLPPAFGDRAADAFHGQSWDAHSQHDIGAPVAVDVIALDSAWLSGTLWNTDH</sequence>
<name>A0AAE3ZGF2_9ACTN</name>
<dbReference type="Proteomes" id="UP001180845">
    <property type="component" value="Unassembled WGS sequence"/>
</dbReference>
<dbReference type="EMBL" id="JAVDXW010000001">
    <property type="protein sequence ID" value="MDR7304382.1"/>
    <property type="molecule type" value="Genomic_DNA"/>
</dbReference>
<reference evidence="1" key="1">
    <citation type="submission" date="2023-07" db="EMBL/GenBank/DDBJ databases">
        <title>Sequencing the genomes of 1000 actinobacteria strains.</title>
        <authorList>
            <person name="Klenk H.-P."/>
        </authorList>
    </citation>
    <scope>NUCLEOTIDE SEQUENCE</scope>
    <source>
        <strain evidence="1">DSM 45977</strain>
    </source>
</reference>
<proteinExistence type="predicted"/>